<reference evidence="8" key="1">
    <citation type="journal article" date="2020" name="J Insects Food Feed">
        <title>The yellow mealworm (Tenebrio molitor) genome: a resource for the emerging insects as food and feed industry.</title>
        <authorList>
            <person name="Eriksson T."/>
            <person name="Andere A."/>
            <person name="Kelstrup H."/>
            <person name="Emery V."/>
            <person name="Picard C."/>
        </authorList>
    </citation>
    <scope>NUCLEOTIDE SEQUENCE</scope>
    <source>
        <strain evidence="8">Stoneville</strain>
        <tissue evidence="8">Whole head</tissue>
    </source>
</reference>
<dbReference type="PANTHER" id="PTHR24276">
    <property type="entry name" value="POLYSERASE-RELATED"/>
    <property type="match status" value="1"/>
</dbReference>
<evidence type="ECO:0000256" key="4">
    <source>
        <dbReference type="ARBA" id="ARBA00022825"/>
    </source>
</evidence>
<dbReference type="SMART" id="SM00020">
    <property type="entry name" value="Tryp_SPc"/>
    <property type="match status" value="1"/>
</dbReference>
<organism evidence="8 9">
    <name type="scientific">Tenebrio molitor</name>
    <name type="common">Yellow mealworm beetle</name>
    <dbReference type="NCBI Taxonomy" id="7067"/>
    <lineage>
        <taxon>Eukaryota</taxon>
        <taxon>Metazoa</taxon>
        <taxon>Ecdysozoa</taxon>
        <taxon>Arthropoda</taxon>
        <taxon>Hexapoda</taxon>
        <taxon>Insecta</taxon>
        <taxon>Pterygota</taxon>
        <taxon>Neoptera</taxon>
        <taxon>Endopterygota</taxon>
        <taxon>Coleoptera</taxon>
        <taxon>Polyphaga</taxon>
        <taxon>Cucujiformia</taxon>
        <taxon>Tenebrionidae</taxon>
        <taxon>Tenebrio</taxon>
    </lineage>
</organism>
<keyword evidence="6" id="KW-0732">Signal</keyword>
<comment type="caution">
    <text evidence="8">The sequence shown here is derived from an EMBL/GenBank/DDBJ whole genome shotgun (WGS) entry which is preliminary data.</text>
</comment>
<dbReference type="PRINTS" id="PR00722">
    <property type="entry name" value="CHYMOTRYPSIN"/>
</dbReference>
<dbReference type="AlphaFoldDB" id="A0A8J6L8S1"/>
<proteinExistence type="inferred from homology"/>
<protein>
    <recommendedName>
        <fullName evidence="7">Peptidase S1 domain-containing protein</fullName>
    </recommendedName>
</protein>
<dbReference type="SUPFAM" id="SSF50494">
    <property type="entry name" value="Trypsin-like serine proteases"/>
    <property type="match status" value="1"/>
</dbReference>
<evidence type="ECO:0000256" key="5">
    <source>
        <dbReference type="ARBA" id="ARBA00023157"/>
    </source>
</evidence>
<dbReference type="FunFam" id="2.40.10.10:FF:000068">
    <property type="entry name" value="transmembrane protease serine 2"/>
    <property type="match status" value="1"/>
</dbReference>
<evidence type="ECO:0000313" key="9">
    <source>
        <dbReference type="Proteomes" id="UP000719412"/>
    </source>
</evidence>
<dbReference type="Proteomes" id="UP000719412">
    <property type="component" value="Unassembled WGS sequence"/>
</dbReference>
<sequence>MKRFNIILLCIPLVWGSPFQMSSFKSTPLKDIESRIINGEQAVLGQFPWQVAMYFDGNYMWFCSGSVISEEWILTAGHCVDGAQSVRIFAGLVKLDGNVGAVSESTAFFLHEGYNSETLENDIGLVRLSKLLSFDNFLKPITLSEEILDTNVEITVSGWGTTSDDSGVISQMLNYVDLLTITNSECAKAYGDEIFDGMVCAISGSDSVKSPCSGDSGGPGVVNADTNPIHVAVVSFVSNDGCEADSPSGYTRTAFYRDWIKNKTGV</sequence>
<evidence type="ECO:0000256" key="6">
    <source>
        <dbReference type="SAM" id="SignalP"/>
    </source>
</evidence>
<evidence type="ECO:0000256" key="3">
    <source>
        <dbReference type="ARBA" id="ARBA00022801"/>
    </source>
</evidence>
<feature type="signal peptide" evidence="6">
    <location>
        <begin position="1"/>
        <end position="16"/>
    </location>
</feature>
<dbReference type="PROSITE" id="PS50240">
    <property type="entry name" value="TRYPSIN_DOM"/>
    <property type="match status" value="1"/>
</dbReference>
<dbReference type="PROSITE" id="PS00134">
    <property type="entry name" value="TRYPSIN_HIS"/>
    <property type="match status" value="1"/>
</dbReference>
<accession>A0A8J6L8S1</accession>
<dbReference type="Pfam" id="PF00089">
    <property type="entry name" value="Trypsin"/>
    <property type="match status" value="1"/>
</dbReference>
<evidence type="ECO:0000256" key="1">
    <source>
        <dbReference type="ARBA" id="ARBA00007664"/>
    </source>
</evidence>
<dbReference type="GO" id="GO:0006508">
    <property type="term" value="P:proteolysis"/>
    <property type="evidence" value="ECO:0007669"/>
    <property type="project" value="UniProtKB-KW"/>
</dbReference>
<dbReference type="InterPro" id="IPR018114">
    <property type="entry name" value="TRYPSIN_HIS"/>
</dbReference>
<dbReference type="InterPro" id="IPR009003">
    <property type="entry name" value="Peptidase_S1_PA"/>
</dbReference>
<feature type="domain" description="Peptidase S1" evidence="7">
    <location>
        <begin position="36"/>
        <end position="265"/>
    </location>
</feature>
<keyword evidence="4" id="KW-0720">Serine protease</keyword>
<name>A0A8J6L8S1_TENMO</name>
<keyword evidence="3" id="KW-0378">Hydrolase</keyword>
<gene>
    <name evidence="8" type="ORF">GEV33_009138</name>
</gene>
<keyword evidence="5" id="KW-1015">Disulfide bond</keyword>
<dbReference type="InterPro" id="IPR001314">
    <property type="entry name" value="Peptidase_S1A"/>
</dbReference>
<dbReference type="CDD" id="cd00190">
    <property type="entry name" value="Tryp_SPc"/>
    <property type="match status" value="1"/>
</dbReference>
<dbReference type="InterPro" id="IPR001254">
    <property type="entry name" value="Trypsin_dom"/>
</dbReference>
<feature type="chain" id="PRO_5035302308" description="Peptidase S1 domain-containing protein" evidence="6">
    <location>
        <begin position="17"/>
        <end position="266"/>
    </location>
</feature>
<dbReference type="InterPro" id="IPR043504">
    <property type="entry name" value="Peptidase_S1_PA_chymotrypsin"/>
</dbReference>
<dbReference type="Gene3D" id="2.40.10.10">
    <property type="entry name" value="Trypsin-like serine proteases"/>
    <property type="match status" value="2"/>
</dbReference>
<dbReference type="InterPro" id="IPR050430">
    <property type="entry name" value="Peptidase_S1"/>
</dbReference>
<reference evidence="8" key="2">
    <citation type="submission" date="2021-08" db="EMBL/GenBank/DDBJ databases">
        <authorList>
            <person name="Eriksson T."/>
        </authorList>
    </citation>
    <scope>NUCLEOTIDE SEQUENCE</scope>
    <source>
        <strain evidence="8">Stoneville</strain>
        <tissue evidence="8">Whole head</tissue>
    </source>
</reference>
<evidence type="ECO:0000259" key="7">
    <source>
        <dbReference type="PROSITE" id="PS50240"/>
    </source>
</evidence>
<keyword evidence="2" id="KW-0645">Protease</keyword>
<dbReference type="GO" id="GO:0004252">
    <property type="term" value="F:serine-type endopeptidase activity"/>
    <property type="evidence" value="ECO:0007669"/>
    <property type="project" value="InterPro"/>
</dbReference>
<comment type="similarity">
    <text evidence="1">Belongs to the peptidase S1 family.</text>
</comment>
<dbReference type="EMBL" id="JABDTM020025066">
    <property type="protein sequence ID" value="KAH0813654.1"/>
    <property type="molecule type" value="Genomic_DNA"/>
</dbReference>
<evidence type="ECO:0000256" key="2">
    <source>
        <dbReference type="ARBA" id="ARBA00022670"/>
    </source>
</evidence>
<keyword evidence="9" id="KW-1185">Reference proteome</keyword>
<dbReference type="PANTHER" id="PTHR24276:SF91">
    <property type="entry name" value="AT26814P-RELATED"/>
    <property type="match status" value="1"/>
</dbReference>
<evidence type="ECO:0000313" key="8">
    <source>
        <dbReference type="EMBL" id="KAH0813654.1"/>
    </source>
</evidence>